<organism evidence="5 8">
    <name type="scientific">Candidatus Phosphoribacter hodrii</name>
    <dbReference type="NCBI Taxonomy" id="2953743"/>
    <lineage>
        <taxon>Bacteria</taxon>
        <taxon>Bacillati</taxon>
        <taxon>Actinomycetota</taxon>
        <taxon>Actinomycetes</taxon>
        <taxon>Micrococcales</taxon>
        <taxon>Dermatophilaceae</taxon>
        <taxon>Candidatus Phosphoribacter</taxon>
    </lineage>
</organism>
<sequence>MRRTRFTGGTVQQRSIVRLGVPLAVAALALSACGSRDAGTSSTAAGTKTVKIGVIAPLSGGLSALGLGIKNSVALAVKQANDSNAIAGWKFEVAAEDDEAKPETGKNAATKLSSDDAVLGVVGTLNSSVAQSTVPVLAAANIAQVSPANTNPSLTQGADAAAKKRPYANYFRTCTTDAVQGPFAAQYLLSVGIKSVATIHDKKTYGQGLVDAFTAEFTKGGGTVVAAETIGEQDKDFSAVISKIKPSAPAAIYYGGEYPQAGPLSQQMKSQGLSVPLMGGDGIFDPKYIELAGATANTDLATSVGAPTESTEAGKKFLEQYKAAGYAEPAAAYGGYAYDAAKAIIEAAKTALKDAKDVKSARTAELTALGKVSFDGVTGKVAFDEFGDTTSKVLTVYKVDGGKWIAAKTDTFK</sequence>
<keyword evidence="2" id="KW-0732">Signal</keyword>
<dbReference type="PANTHER" id="PTHR47151">
    <property type="entry name" value="LEU/ILE/VAL-BINDING ABC TRANSPORTER SUBUNIT"/>
    <property type="match status" value="1"/>
</dbReference>
<reference evidence="7 8" key="1">
    <citation type="submission" date="2020-10" db="EMBL/GenBank/DDBJ databases">
        <title>Connecting structure to function with the recovery of over 1000 high-quality activated sludge metagenome-assembled genomes encoding full-length rRNA genes using long-read sequencing.</title>
        <authorList>
            <person name="Singleton C.M."/>
            <person name="Petriglieri F."/>
            <person name="Kristensen J.M."/>
            <person name="Kirkegaard R.H."/>
            <person name="Michaelsen T.Y."/>
            <person name="Andersen M.H."/>
            <person name="Karst S.M."/>
            <person name="Dueholm M.S."/>
            <person name="Nielsen P.H."/>
            <person name="Albertsen M."/>
        </authorList>
    </citation>
    <scope>NUCLEOTIDE SEQUENCE [LARGE SCALE GENOMIC DNA]</scope>
    <source>
        <strain evidence="4">AalE_18-Q3-R2-46_BAT3C.188</strain>
        <strain evidence="5">Ega_18-Q3-R5-49_MAXAC.001</strain>
        <strain evidence="6">Ribe_18-Q3-R11-54_MAXAC.001</strain>
    </source>
</reference>
<dbReference type="Proteomes" id="UP000718281">
    <property type="component" value="Unassembled WGS sequence"/>
</dbReference>
<dbReference type="Proteomes" id="UP000726105">
    <property type="component" value="Unassembled WGS sequence"/>
</dbReference>
<evidence type="ECO:0000256" key="2">
    <source>
        <dbReference type="ARBA" id="ARBA00022729"/>
    </source>
</evidence>
<evidence type="ECO:0000313" key="8">
    <source>
        <dbReference type="Proteomes" id="UP000726105"/>
    </source>
</evidence>
<gene>
    <name evidence="4" type="ORF">IPF40_04230</name>
    <name evidence="5" type="ORF">IPI13_05370</name>
    <name evidence="6" type="ORF">IPP00_01145</name>
</gene>
<dbReference type="Proteomes" id="UP000886632">
    <property type="component" value="Unassembled WGS sequence"/>
</dbReference>
<evidence type="ECO:0000313" key="4">
    <source>
        <dbReference type="EMBL" id="MBK6300282.1"/>
    </source>
</evidence>
<dbReference type="PROSITE" id="PS51257">
    <property type="entry name" value="PROKAR_LIPOPROTEIN"/>
    <property type="match status" value="1"/>
</dbReference>
<evidence type="ECO:0000313" key="5">
    <source>
        <dbReference type="EMBL" id="MBK7272606.1"/>
    </source>
</evidence>
<name>A0A935M4V5_9MICO</name>
<evidence type="ECO:0000313" key="6">
    <source>
        <dbReference type="EMBL" id="MBL0002649.1"/>
    </source>
</evidence>
<dbReference type="AlphaFoldDB" id="A0A935M4V5"/>
<comment type="caution">
    <text evidence="5">The sequence shown here is derived from an EMBL/GenBank/DDBJ whole genome shotgun (WGS) entry which is preliminary data.</text>
</comment>
<comment type="similarity">
    <text evidence="1">Belongs to the leucine-binding protein family.</text>
</comment>
<proteinExistence type="inferred from homology"/>
<dbReference type="InterPro" id="IPR028081">
    <property type="entry name" value="Leu-bd"/>
</dbReference>
<dbReference type="EMBL" id="JADJIB010000002">
    <property type="protein sequence ID" value="MBK7272606.1"/>
    <property type="molecule type" value="Genomic_DNA"/>
</dbReference>
<dbReference type="Pfam" id="PF13458">
    <property type="entry name" value="Peripla_BP_6"/>
    <property type="match status" value="1"/>
</dbReference>
<dbReference type="EMBL" id="JADKGK010000004">
    <property type="protein sequence ID" value="MBL0002649.1"/>
    <property type="molecule type" value="Genomic_DNA"/>
</dbReference>
<dbReference type="EMBL" id="JADIXZ010000003">
    <property type="protein sequence ID" value="MBK6300282.1"/>
    <property type="molecule type" value="Genomic_DNA"/>
</dbReference>
<dbReference type="CDD" id="cd06342">
    <property type="entry name" value="PBP1_ABC_LIVBP-like"/>
    <property type="match status" value="1"/>
</dbReference>
<feature type="domain" description="Leucine-binding protein" evidence="3">
    <location>
        <begin position="49"/>
        <end position="402"/>
    </location>
</feature>
<dbReference type="PANTHER" id="PTHR47151:SF2">
    <property type="entry name" value="AMINO ACID BINDING PROTEIN"/>
    <property type="match status" value="1"/>
</dbReference>
<evidence type="ECO:0000259" key="3">
    <source>
        <dbReference type="Pfam" id="PF13458"/>
    </source>
</evidence>
<accession>A0A935M4V5</accession>
<dbReference type="SUPFAM" id="SSF53822">
    <property type="entry name" value="Periplasmic binding protein-like I"/>
    <property type="match status" value="1"/>
</dbReference>
<dbReference type="InterPro" id="IPR028082">
    <property type="entry name" value="Peripla_BP_I"/>
</dbReference>
<dbReference type="Gene3D" id="3.40.50.2300">
    <property type="match status" value="2"/>
</dbReference>
<evidence type="ECO:0000256" key="1">
    <source>
        <dbReference type="ARBA" id="ARBA00010062"/>
    </source>
</evidence>
<protein>
    <submittedName>
        <fullName evidence="5">Branched-chain amino acid ABC transporter substrate-binding protein</fullName>
    </submittedName>
</protein>
<evidence type="ECO:0000313" key="7">
    <source>
        <dbReference type="Proteomes" id="UP000718281"/>
    </source>
</evidence>